<keyword evidence="1" id="KW-0472">Membrane</keyword>
<name>A0ABU9T3S5_9HYPH</name>
<evidence type="ECO:0000256" key="1">
    <source>
        <dbReference type="SAM" id="Phobius"/>
    </source>
</evidence>
<sequence>MAHGQRTILRGLAVILRRRPLLSSAFLATAALTFIFGLKAIFYLTYWTDHRQKPIASWMSINHIARVWKVDADALNGALQISDSAMNGVSIARIAQEKGEPVQVIIKQIKSVIEQEHGEPPS</sequence>
<proteinExistence type="predicted"/>
<reference evidence="2 3" key="1">
    <citation type="submission" date="2024-03" db="EMBL/GenBank/DDBJ databases">
        <title>Community enrichment and isolation of bacterial strains for fucoidan degradation.</title>
        <authorList>
            <person name="Sichert A."/>
        </authorList>
    </citation>
    <scope>NUCLEOTIDE SEQUENCE [LARGE SCALE GENOMIC DNA]</scope>
    <source>
        <strain evidence="2 3">AS62</strain>
    </source>
</reference>
<dbReference type="RefSeq" id="WP_342847093.1">
    <property type="nucleotide sequence ID" value="NZ_JBBMQO010000002.1"/>
</dbReference>
<dbReference type="EMBL" id="JBBMQO010000002">
    <property type="protein sequence ID" value="MEM5500767.1"/>
    <property type="molecule type" value="Genomic_DNA"/>
</dbReference>
<keyword evidence="3" id="KW-1185">Reference proteome</keyword>
<protein>
    <submittedName>
        <fullName evidence="2">Uncharacterized protein</fullName>
    </submittedName>
</protein>
<accession>A0ABU9T3S5</accession>
<organism evidence="2 3">
    <name type="scientific">Ahrensia kielensis</name>
    <dbReference type="NCBI Taxonomy" id="76980"/>
    <lineage>
        <taxon>Bacteria</taxon>
        <taxon>Pseudomonadati</taxon>
        <taxon>Pseudomonadota</taxon>
        <taxon>Alphaproteobacteria</taxon>
        <taxon>Hyphomicrobiales</taxon>
        <taxon>Ahrensiaceae</taxon>
        <taxon>Ahrensia</taxon>
    </lineage>
</organism>
<evidence type="ECO:0000313" key="3">
    <source>
        <dbReference type="Proteomes" id="UP001477870"/>
    </source>
</evidence>
<keyword evidence="1" id="KW-0812">Transmembrane</keyword>
<comment type="caution">
    <text evidence="2">The sequence shown here is derived from an EMBL/GenBank/DDBJ whole genome shotgun (WGS) entry which is preliminary data.</text>
</comment>
<dbReference type="Proteomes" id="UP001477870">
    <property type="component" value="Unassembled WGS sequence"/>
</dbReference>
<evidence type="ECO:0000313" key="2">
    <source>
        <dbReference type="EMBL" id="MEM5500767.1"/>
    </source>
</evidence>
<gene>
    <name evidence="2" type="ORF">WNY59_04100</name>
</gene>
<feature type="transmembrane region" description="Helical" evidence="1">
    <location>
        <begin position="21"/>
        <end position="47"/>
    </location>
</feature>
<keyword evidence="1" id="KW-1133">Transmembrane helix</keyword>